<gene>
    <name evidence="1" type="ORF">ACMD2_22092</name>
</gene>
<dbReference type="Proteomes" id="UP000092600">
    <property type="component" value="Unassembled WGS sequence"/>
</dbReference>
<sequence length="169" mass="19298">GAPTLERLDRAFISNSWLLAFPRSTLRALPRPRSDHTPLVLAAFTFIPHANLFRFESYWLRHSAVFKVVATAWNSNSFLRDSDLVSLFSQKITSVQSTLRSWSVGLPSASKEQTKLCLLWIQWLDKAEEGRLQLLSSYLTCLRHARDSQSISIKALSRQSTYLLPNQHP</sequence>
<feature type="non-terminal residue" evidence="1">
    <location>
        <position position="169"/>
    </location>
</feature>
<accession>A0A199VXP8</accession>
<name>A0A199VXP8_ANACO</name>
<evidence type="ECO:0000313" key="2">
    <source>
        <dbReference type="Proteomes" id="UP000092600"/>
    </source>
</evidence>
<dbReference type="AlphaFoldDB" id="A0A199VXP8"/>
<protein>
    <recommendedName>
        <fullName evidence="3">Endonuclease/exonuclease/phosphatase domain-containing protein</fullName>
    </recommendedName>
</protein>
<organism evidence="1 2">
    <name type="scientific">Ananas comosus</name>
    <name type="common">Pineapple</name>
    <name type="synonym">Ananas ananas</name>
    <dbReference type="NCBI Taxonomy" id="4615"/>
    <lineage>
        <taxon>Eukaryota</taxon>
        <taxon>Viridiplantae</taxon>
        <taxon>Streptophyta</taxon>
        <taxon>Embryophyta</taxon>
        <taxon>Tracheophyta</taxon>
        <taxon>Spermatophyta</taxon>
        <taxon>Magnoliopsida</taxon>
        <taxon>Liliopsida</taxon>
        <taxon>Poales</taxon>
        <taxon>Bromeliaceae</taxon>
        <taxon>Bromelioideae</taxon>
        <taxon>Ananas</taxon>
    </lineage>
</organism>
<evidence type="ECO:0008006" key="3">
    <source>
        <dbReference type="Google" id="ProtNLM"/>
    </source>
</evidence>
<evidence type="ECO:0000313" key="1">
    <source>
        <dbReference type="EMBL" id="OAY81779.1"/>
    </source>
</evidence>
<dbReference type="EMBL" id="LSRQ01000604">
    <property type="protein sequence ID" value="OAY81779.1"/>
    <property type="molecule type" value="Genomic_DNA"/>
</dbReference>
<feature type="non-terminal residue" evidence="1">
    <location>
        <position position="1"/>
    </location>
</feature>
<dbReference type="PANTHER" id="PTHR33710:SF48">
    <property type="entry name" value="OS02G0307075 PROTEIN"/>
    <property type="match status" value="1"/>
</dbReference>
<reference evidence="1 2" key="1">
    <citation type="journal article" date="2016" name="DNA Res.">
        <title>The draft genome of MD-2 pineapple using hybrid error correction of long reads.</title>
        <authorList>
            <person name="Redwan R.M."/>
            <person name="Saidin A."/>
            <person name="Kumar S.V."/>
        </authorList>
    </citation>
    <scope>NUCLEOTIDE SEQUENCE [LARGE SCALE GENOMIC DNA]</scope>
    <source>
        <strain evidence="2">cv. MD2</strain>
        <tissue evidence="1">Leaf</tissue>
    </source>
</reference>
<proteinExistence type="predicted"/>
<comment type="caution">
    <text evidence="1">The sequence shown here is derived from an EMBL/GenBank/DDBJ whole genome shotgun (WGS) entry which is preliminary data.</text>
</comment>
<dbReference type="STRING" id="4615.A0A199VXP8"/>
<dbReference type="PANTHER" id="PTHR33710">
    <property type="entry name" value="BNAC02G09200D PROTEIN"/>
    <property type="match status" value="1"/>
</dbReference>